<dbReference type="InterPro" id="IPR029044">
    <property type="entry name" value="Nucleotide-diphossugar_trans"/>
</dbReference>
<dbReference type="PANTHER" id="PTHR46390:SF1">
    <property type="entry name" value="MANNOSE-1-PHOSPHATE GUANYLYLTRANSFERASE"/>
    <property type="match status" value="1"/>
</dbReference>
<keyword evidence="3" id="KW-0548">Nucleotidyltransferase</keyword>
<dbReference type="InterPro" id="IPR005835">
    <property type="entry name" value="NTP_transferase_dom"/>
</dbReference>
<keyword evidence="3" id="KW-0808">Transferase</keyword>
<evidence type="ECO:0000259" key="2">
    <source>
        <dbReference type="Pfam" id="PF22640"/>
    </source>
</evidence>
<protein>
    <submittedName>
        <fullName evidence="3">Mannose-1-phosphate guanylyltransferase</fullName>
        <ecNumber evidence="3">2.7.7.13</ecNumber>
    </submittedName>
</protein>
<dbReference type="Pfam" id="PF00483">
    <property type="entry name" value="NTP_transferase"/>
    <property type="match status" value="1"/>
</dbReference>
<dbReference type="InterPro" id="IPR054566">
    <property type="entry name" value="ManC/GMP-like_b-helix"/>
</dbReference>
<dbReference type="SUPFAM" id="SSF159283">
    <property type="entry name" value="Guanosine diphospho-D-mannose pyrophosphorylase/mannose-6-phosphate isomerase linker domain"/>
    <property type="match status" value="1"/>
</dbReference>
<accession>A0A1J0AC68</accession>
<reference evidence="3 4" key="1">
    <citation type="submission" date="2016-10" db="EMBL/GenBank/DDBJ databases">
        <title>Description of Gloeomargarita lithophora gen. nov., sp. nov., a thylakoid-bearing basal-branching cyanobacterium with intracellular carbonates, and proposal for Gloeomargaritales ord. nov.</title>
        <authorList>
            <person name="Moreira D."/>
            <person name="Tavera R."/>
            <person name="Benzerara K."/>
            <person name="Skouri-Panet F."/>
            <person name="Couradeau E."/>
            <person name="Gerard E."/>
            <person name="Loussert C."/>
            <person name="Novelo E."/>
            <person name="Zivanovic Y."/>
            <person name="Lopez-Garcia P."/>
        </authorList>
    </citation>
    <scope>NUCLEOTIDE SEQUENCE [LARGE SCALE GENOMIC DNA]</scope>
    <source>
        <strain evidence="3 4">D10</strain>
    </source>
</reference>
<dbReference type="EMBL" id="CP017675">
    <property type="protein sequence ID" value="APB33517.1"/>
    <property type="molecule type" value="Genomic_DNA"/>
</dbReference>
<dbReference type="GO" id="GO:0004475">
    <property type="term" value="F:mannose-1-phosphate guanylyltransferase (GTP) activity"/>
    <property type="evidence" value="ECO:0007669"/>
    <property type="project" value="UniProtKB-EC"/>
</dbReference>
<dbReference type="KEGG" id="glt:GlitD10_1197"/>
<sequence length="344" mass="37707">MVKDMAQFIPVILAGGKGERFWPLSRFDQPKQFLCLDGSGKSLLQSTVARLPDWAGEVWVVTRLGLVPLVQAHCPHLPPERILGEPEPRDTAVAVAWVTQQLLQQYGDEVIVGIFPADHWIPDAVQFQQTLAQAVAVATQNQGIVTLGITPTHPATGYGYIQQGAAVSGGAYRVVRFTEKPDLAQAVQLLAAGDYSWNSGMFFFPAGLMWRELAQYAPAITAPLAQQGVAAYAHLPKISIDYAVMEHTQRALVLPVTFAWDDLGDWRSLERLAKNPLPAQQVDWGSSGVTVYSTDPQELVATLGLDNVLIIRDGKVTLVAAPERTQEIKKLLTQLREQGYGDYL</sequence>
<dbReference type="CDD" id="cd02509">
    <property type="entry name" value="GDP-M1P_Guanylyltransferase"/>
    <property type="match status" value="1"/>
</dbReference>
<gene>
    <name evidence="3" type="primary">cpsB</name>
    <name evidence="3" type="ORF">GlitD10_1197</name>
</gene>
<evidence type="ECO:0000259" key="1">
    <source>
        <dbReference type="Pfam" id="PF00483"/>
    </source>
</evidence>
<dbReference type="GO" id="GO:0009298">
    <property type="term" value="P:GDP-mannose biosynthetic process"/>
    <property type="evidence" value="ECO:0007669"/>
    <property type="project" value="TreeGrafter"/>
</dbReference>
<evidence type="ECO:0000313" key="3">
    <source>
        <dbReference type="EMBL" id="APB33517.1"/>
    </source>
</evidence>
<dbReference type="AlphaFoldDB" id="A0A1J0AC68"/>
<dbReference type="EC" id="2.7.7.13" evidence="3"/>
<organism evidence="3 4">
    <name type="scientific">Gloeomargarita lithophora Alchichica-D10</name>
    <dbReference type="NCBI Taxonomy" id="1188229"/>
    <lineage>
        <taxon>Bacteria</taxon>
        <taxon>Bacillati</taxon>
        <taxon>Cyanobacteriota</taxon>
        <taxon>Cyanophyceae</taxon>
        <taxon>Gloeomargaritales</taxon>
        <taxon>Gloeomargaritaceae</taxon>
        <taxon>Gloeomargarita</taxon>
    </lineage>
</organism>
<dbReference type="PANTHER" id="PTHR46390">
    <property type="entry name" value="MANNOSE-1-PHOSPHATE GUANYLYLTRANSFERASE"/>
    <property type="match status" value="1"/>
</dbReference>
<name>A0A1J0AC68_9CYAN</name>
<dbReference type="Gene3D" id="3.90.550.10">
    <property type="entry name" value="Spore Coat Polysaccharide Biosynthesis Protein SpsA, Chain A"/>
    <property type="match status" value="1"/>
</dbReference>
<dbReference type="InterPro" id="IPR049577">
    <property type="entry name" value="GMPP_N"/>
</dbReference>
<feature type="domain" description="MannoseP isomerase/GMP-like beta-helix" evidence="2">
    <location>
        <begin position="286"/>
        <end position="335"/>
    </location>
</feature>
<dbReference type="SUPFAM" id="SSF53448">
    <property type="entry name" value="Nucleotide-diphospho-sugar transferases"/>
    <property type="match status" value="1"/>
</dbReference>
<dbReference type="Pfam" id="PF22640">
    <property type="entry name" value="ManC_GMP_beta-helix"/>
    <property type="match status" value="1"/>
</dbReference>
<dbReference type="STRING" id="1188229.GlitD10_1197"/>
<dbReference type="Proteomes" id="UP000180235">
    <property type="component" value="Chromosome"/>
</dbReference>
<dbReference type="InterPro" id="IPR051161">
    <property type="entry name" value="Mannose-6P_isomerase_type2"/>
</dbReference>
<proteinExistence type="predicted"/>
<feature type="domain" description="Nucleotidyl transferase" evidence="1">
    <location>
        <begin position="10"/>
        <end position="273"/>
    </location>
</feature>
<keyword evidence="4" id="KW-1185">Reference proteome</keyword>
<evidence type="ECO:0000313" key="4">
    <source>
        <dbReference type="Proteomes" id="UP000180235"/>
    </source>
</evidence>